<accession>A0A433RQM6</accession>
<keyword evidence="1" id="KW-0812">Transmembrane</keyword>
<dbReference type="RefSeq" id="WP_126991558.1">
    <property type="nucleotide sequence ID" value="NZ_JTFC01000041.1"/>
</dbReference>
<feature type="transmembrane region" description="Helical" evidence="1">
    <location>
        <begin position="38"/>
        <end position="59"/>
    </location>
</feature>
<dbReference type="EMBL" id="JTFC01000041">
    <property type="protein sequence ID" value="RUS53016.1"/>
    <property type="molecule type" value="Genomic_DNA"/>
</dbReference>
<evidence type="ECO:0000313" key="3">
    <source>
        <dbReference type="Proteomes" id="UP000288623"/>
    </source>
</evidence>
<keyword evidence="3" id="KW-1185">Reference proteome</keyword>
<evidence type="ECO:0000313" key="2">
    <source>
        <dbReference type="EMBL" id="RUS53016.1"/>
    </source>
</evidence>
<organism evidence="2 3">
    <name type="scientific">Candidatus Kurthia intestinigallinarum</name>
    <dbReference type="NCBI Taxonomy" id="1562256"/>
    <lineage>
        <taxon>Bacteria</taxon>
        <taxon>Bacillati</taxon>
        <taxon>Bacillota</taxon>
        <taxon>Bacilli</taxon>
        <taxon>Bacillales</taxon>
        <taxon>Caryophanaceae</taxon>
        <taxon>Kurthia</taxon>
    </lineage>
</organism>
<gene>
    <name evidence="2" type="ORF">QI30_15770</name>
</gene>
<dbReference type="AlphaFoldDB" id="A0A433RQM6"/>
<dbReference type="OrthoDB" id="2455873at2"/>
<name>A0A433RQM6_9BACL</name>
<keyword evidence="1" id="KW-1133">Transmembrane helix</keyword>
<reference evidence="2 3" key="1">
    <citation type="submission" date="2014-11" db="EMBL/GenBank/DDBJ databases">
        <title>Genome sequence and analysis of novel Kurthia sp.</title>
        <authorList>
            <person name="Lawson J.N."/>
            <person name="Gonzalez J.E."/>
            <person name="Rinauldi L."/>
            <person name="Xuan Z."/>
            <person name="Firman A."/>
            <person name="Shaddox L."/>
            <person name="Trudeau A."/>
            <person name="Shah S."/>
            <person name="Reiman D."/>
        </authorList>
    </citation>
    <scope>NUCLEOTIDE SEQUENCE [LARGE SCALE GENOMIC DNA]</scope>
    <source>
        <strain evidence="2 3">3B1D</strain>
    </source>
</reference>
<proteinExistence type="predicted"/>
<dbReference type="Proteomes" id="UP000288623">
    <property type="component" value="Unassembled WGS sequence"/>
</dbReference>
<keyword evidence="1" id="KW-0472">Membrane</keyword>
<feature type="transmembrane region" description="Helical" evidence="1">
    <location>
        <begin position="12"/>
        <end position="32"/>
    </location>
</feature>
<comment type="caution">
    <text evidence="2">The sequence shown here is derived from an EMBL/GenBank/DDBJ whole genome shotgun (WGS) entry which is preliminary data.</text>
</comment>
<sequence length="205" mass="23487">MPKAMIYQLPPIHRLLTIVASVLFTVEIAILLSAPLSWIIQLLIAVEVFPFVVTAFLYATKGSITAIPSTAITSILYMALDSYHQRFQTERTLLRLLVVQQEAPKTNEKIAPLLRRYPEIIYTYRLMQLLGKDSLAKNKRVKTFYQDAFQSCDARDLKVLNDFGLSAKMIINLLTNGRTSVVVYRTLYKKEISHWYTALEETLAR</sequence>
<evidence type="ECO:0000256" key="1">
    <source>
        <dbReference type="SAM" id="Phobius"/>
    </source>
</evidence>
<protein>
    <submittedName>
        <fullName evidence="2">Uncharacterized protein</fullName>
    </submittedName>
</protein>